<evidence type="ECO:0000256" key="1">
    <source>
        <dbReference type="SAM" id="MobiDB-lite"/>
    </source>
</evidence>
<sequence>MPTLAELETKFEELTAIREAAKYDVDLEPERRVKLAAEHRAVHTQLFAARKEAAAAAAAASSSAPEPEMVGVPTLAELESKSKEHDKIVQAASSDFTISNAKKREMSIERVTLRSELIAARREAQAIKQQEEWAREEQAFGSSGVSAQSR</sequence>
<evidence type="ECO:0000313" key="3">
    <source>
        <dbReference type="Proteomes" id="UP000243081"/>
    </source>
</evidence>
<protein>
    <submittedName>
        <fullName evidence="2">Uncharacterized protein</fullName>
    </submittedName>
</protein>
<organism evidence="2 3">
    <name type="scientific">Cordyceps confragosa</name>
    <name type="common">Lecanicillium lecanii</name>
    <dbReference type="NCBI Taxonomy" id="2714763"/>
    <lineage>
        <taxon>Eukaryota</taxon>
        <taxon>Fungi</taxon>
        <taxon>Dikarya</taxon>
        <taxon>Ascomycota</taxon>
        <taxon>Pezizomycotina</taxon>
        <taxon>Sordariomycetes</taxon>
        <taxon>Hypocreomycetidae</taxon>
        <taxon>Hypocreales</taxon>
        <taxon>Cordycipitaceae</taxon>
        <taxon>Akanthomyces</taxon>
    </lineage>
</organism>
<evidence type="ECO:0000313" key="2">
    <source>
        <dbReference type="EMBL" id="OAQ96084.1"/>
    </source>
</evidence>
<dbReference type="AlphaFoldDB" id="A0A179I1K0"/>
<dbReference type="OrthoDB" id="10440298at2759"/>
<name>A0A179I1K0_CORDF</name>
<comment type="caution">
    <text evidence="2">The sequence shown here is derived from an EMBL/GenBank/DDBJ whole genome shotgun (WGS) entry which is preliminary data.</text>
</comment>
<dbReference type="OMA" id="LACKHRA"/>
<feature type="compositionally biased region" description="Basic and acidic residues" evidence="1">
    <location>
        <begin position="125"/>
        <end position="138"/>
    </location>
</feature>
<keyword evidence="3" id="KW-1185">Reference proteome</keyword>
<reference evidence="2 3" key="1">
    <citation type="submission" date="2016-03" db="EMBL/GenBank/DDBJ databases">
        <title>Fine-scale spatial genetic structure of a fungal parasite of coffee scale insects.</title>
        <authorList>
            <person name="Jackson D."/>
            <person name="Zemenick K.A."/>
            <person name="Malloure B."/>
            <person name="Quandt C.A."/>
            <person name="James T.Y."/>
        </authorList>
    </citation>
    <scope>NUCLEOTIDE SEQUENCE [LARGE SCALE GENOMIC DNA]</scope>
    <source>
        <strain evidence="2 3">UM487</strain>
    </source>
</reference>
<feature type="region of interest" description="Disordered" evidence="1">
    <location>
        <begin position="125"/>
        <end position="150"/>
    </location>
</feature>
<dbReference type="EMBL" id="LUKN01004379">
    <property type="protein sequence ID" value="OAQ96084.1"/>
    <property type="molecule type" value="Genomic_DNA"/>
</dbReference>
<dbReference type="Proteomes" id="UP000243081">
    <property type="component" value="Unassembled WGS sequence"/>
</dbReference>
<proteinExistence type="predicted"/>
<gene>
    <name evidence="2" type="ORF">LLEC1_06963</name>
</gene>
<accession>A0A179I1K0</accession>
<feature type="compositionally biased region" description="Polar residues" evidence="1">
    <location>
        <begin position="140"/>
        <end position="150"/>
    </location>
</feature>